<accession>A0A9D4BU93</accession>
<gene>
    <name evidence="1" type="ORF">DPMN_068405</name>
</gene>
<dbReference type="EMBL" id="JAIWYP010000014">
    <property type="protein sequence ID" value="KAH3708947.1"/>
    <property type="molecule type" value="Genomic_DNA"/>
</dbReference>
<sequence length="53" mass="5929">MLSWCSLLPATVSIAGYAYLEAECQEKSVSIVSDEEDFYASKLIAHEIGHRYC</sequence>
<evidence type="ECO:0000313" key="1">
    <source>
        <dbReference type="EMBL" id="KAH3708947.1"/>
    </source>
</evidence>
<dbReference type="GO" id="GO:0008237">
    <property type="term" value="F:metallopeptidase activity"/>
    <property type="evidence" value="ECO:0007669"/>
    <property type="project" value="InterPro"/>
</dbReference>
<reference evidence="1" key="2">
    <citation type="submission" date="2020-11" db="EMBL/GenBank/DDBJ databases">
        <authorList>
            <person name="McCartney M.A."/>
            <person name="Auch B."/>
            <person name="Kono T."/>
            <person name="Mallez S."/>
            <person name="Becker A."/>
            <person name="Gohl D.M."/>
            <person name="Silverstein K.A.T."/>
            <person name="Koren S."/>
            <person name="Bechman K.B."/>
            <person name="Herman A."/>
            <person name="Abrahante J.E."/>
            <person name="Garbe J."/>
        </authorList>
    </citation>
    <scope>NUCLEOTIDE SEQUENCE</scope>
    <source>
        <strain evidence="1">Duluth1</strain>
        <tissue evidence="1">Whole animal</tissue>
    </source>
</reference>
<reference evidence="1" key="1">
    <citation type="journal article" date="2019" name="bioRxiv">
        <title>The Genome of the Zebra Mussel, Dreissena polymorpha: A Resource for Invasive Species Research.</title>
        <authorList>
            <person name="McCartney M.A."/>
            <person name="Auch B."/>
            <person name="Kono T."/>
            <person name="Mallez S."/>
            <person name="Zhang Y."/>
            <person name="Obille A."/>
            <person name="Becker A."/>
            <person name="Abrahante J.E."/>
            <person name="Garbe J."/>
            <person name="Badalamenti J.P."/>
            <person name="Herman A."/>
            <person name="Mangelson H."/>
            <person name="Liachko I."/>
            <person name="Sullivan S."/>
            <person name="Sone E.D."/>
            <person name="Koren S."/>
            <person name="Silverstein K.A.T."/>
            <person name="Beckman K.B."/>
            <person name="Gohl D.M."/>
        </authorList>
    </citation>
    <scope>NUCLEOTIDE SEQUENCE</scope>
    <source>
        <strain evidence="1">Duluth1</strain>
        <tissue evidence="1">Whole animal</tissue>
    </source>
</reference>
<keyword evidence="2" id="KW-1185">Reference proteome</keyword>
<name>A0A9D4BU93_DREPO</name>
<dbReference type="AlphaFoldDB" id="A0A9D4BU93"/>
<dbReference type="SUPFAM" id="SSF55486">
    <property type="entry name" value="Metalloproteases ('zincins'), catalytic domain"/>
    <property type="match status" value="1"/>
</dbReference>
<dbReference type="Proteomes" id="UP000828390">
    <property type="component" value="Unassembled WGS sequence"/>
</dbReference>
<dbReference type="Gene3D" id="3.40.390.10">
    <property type="entry name" value="Collagenase (Catalytic Domain)"/>
    <property type="match status" value="1"/>
</dbReference>
<dbReference type="InterPro" id="IPR024079">
    <property type="entry name" value="MetalloPept_cat_dom_sf"/>
</dbReference>
<comment type="caution">
    <text evidence="1">The sequence shown here is derived from an EMBL/GenBank/DDBJ whole genome shotgun (WGS) entry which is preliminary data.</text>
</comment>
<protein>
    <submittedName>
        <fullName evidence="1">Uncharacterized protein</fullName>
    </submittedName>
</protein>
<evidence type="ECO:0000313" key="2">
    <source>
        <dbReference type="Proteomes" id="UP000828390"/>
    </source>
</evidence>
<proteinExistence type="predicted"/>
<organism evidence="1 2">
    <name type="scientific">Dreissena polymorpha</name>
    <name type="common">Zebra mussel</name>
    <name type="synonym">Mytilus polymorpha</name>
    <dbReference type="NCBI Taxonomy" id="45954"/>
    <lineage>
        <taxon>Eukaryota</taxon>
        <taxon>Metazoa</taxon>
        <taxon>Spiralia</taxon>
        <taxon>Lophotrochozoa</taxon>
        <taxon>Mollusca</taxon>
        <taxon>Bivalvia</taxon>
        <taxon>Autobranchia</taxon>
        <taxon>Heteroconchia</taxon>
        <taxon>Euheterodonta</taxon>
        <taxon>Imparidentia</taxon>
        <taxon>Neoheterodontei</taxon>
        <taxon>Myida</taxon>
        <taxon>Dreissenoidea</taxon>
        <taxon>Dreissenidae</taxon>
        <taxon>Dreissena</taxon>
    </lineage>
</organism>